<dbReference type="CDD" id="cd07247">
    <property type="entry name" value="SgaA_N_like"/>
    <property type="match status" value="1"/>
</dbReference>
<dbReference type="SUPFAM" id="SSF54593">
    <property type="entry name" value="Glyoxalase/Bleomycin resistance protein/Dihydroxybiphenyl dioxygenase"/>
    <property type="match status" value="1"/>
</dbReference>
<gene>
    <name evidence="2" type="ORF">SDC9_185687</name>
</gene>
<dbReference type="PROSITE" id="PS51819">
    <property type="entry name" value="VOC"/>
    <property type="match status" value="1"/>
</dbReference>
<dbReference type="PANTHER" id="PTHR33993">
    <property type="entry name" value="GLYOXALASE-RELATED"/>
    <property type="match status" value="1"/>
</dbReference>
<protein>
    <recommendedName>
        <fullName evidence="1">VOC domain-containing protein</fullName>
    </recommendedName>
</protein>
<dbReference type="InterPro" id="IPR052164">
    <property type="entry name" value="Anthracycline_SecMetBiosynth"/>
</dbReference>
<name>A0A645HS06_9ZZZZ</name>
<evidence type="ECO:0000259" key="1">
    <source>
        <dbReference type="PROSITE" id="PS51819"/>
    </source>
</evidence>
<accession>A0A645HS06</accession>
<sequence>MAASNDSPSLHFSGENLMQTPIAWFEIPTTDLERAIAFYENVFAVTLRRENCGGGEMAIFPYECPAPGGALVAMPQLQPRDNGTLVYLHGGDDLAVPLARALAAGAKLIMAKTDLGNGVGHIALFADSEGNTVGLYSQG</sequence>
<dbReference type="InterPro" id="IPR004360">
    <property type="entry name" value="Glyas_Fos-R_dOase_dom"/>
</dbReference>
<dbReference type="EMBL" id="VSSQ01093236">
    <property type="protein sequence ID" value="MPN38163.1"/>
    <property type="molecule type" value="Genomic_DNA"/>
</dbReference>
<dbReference type="InterPro" id="IPR037523">
    <property type="entry name" value="VOC_core"/>
</dbReference>
<feature type="domain" description="VOC" evidence="1">
    <location>
        <begin position="21"/>
        <end position="138"/>
    </location>
</feature>
<proteinExistence type="predicted"/>
<organism evidence="2">
    <name type="scientific">bioreactor metagenome</name>
    <dbReference type="NCBI Taxonomy" id="1076179"/>
    <lineage>
        <taxon>unclassified sequences</taxon>
        <taxon>metagenomes</taxon>
        <taxon>ecological metagenomes</taxon>
    </lineage>
</organism>
<dbReference type="AlphaFoldDB" id="A0A645HS06"/>
<evidence type="ECO:0000313" key="2">
    <source>
        <dbReference type="EMBL" id="MPN38163.1"/>
    </source>
</evidence>
<reference evidence="2" key="1">
    <citation type="submission" date="2019-08" db="EMBL/GenBank/DDBJ databases">
        <authorList>
            <person name="Kucharzyk K."/>
            <person name="Murdoch R.W."/>
            <person name="Higgins S."/>
            <person name="Loffler F."/>
        </authorList>
    </citation>
    <scope>NUCLEOTIDE SEQUENCE</scope>
</reference>
<dbReference type="InterPro" id="IPR029068">
    <property type="entry name" value="Glyas_Bleomycin-R_OHBP_Dase"/>
</dbReference>
<comment type="caution">
    <text evidence="2">The sequence shown here is derived from an EMBL/GenBank/DDBJ whole genome shotgun (WGS) entry which is preliminary data.</text>
</comment>
<dbReference type="Gene3D" id="3.10.180.10">
    <property type="entry name" value="2,3-Dihydroxybiphenyl 1,2-Dioxygenase, domain 1"/>
    <property type="match status" value="1"/>
</dbReference>
<dbReference type="Pfam" id="PF00903">
    <property type="entry name" value="Glyoxalase"/>
    <property type="match status" value="1"/>
</dbReference>
<dbReference type="PANTHER" id="PTHR33993:SF2">
    <property type="entry name" value="VOC DOMAIN-CONTAINING PROTEIN"/>
    <property type="match status" value="1"/>
</dbReference>